<evidence type="ECO:0000313" key="3">
    <source>
        <dbReference type="Proteomes" id="UP001295684"/>
    </source>
</evidence>
<reference evidence="2" key="1">
    <citation type="submission" date="2023-07" db="EMBL/GenBank/DDBJ databases">
        <authorList>
            <consortium name="AG Swart"/>
            <person name="Singh M."/>
            <person name="Singh A."/>
            <person name="Seah K."/>
            <person name="Emmerich C."/>
        </authorList>
    </citation>
    <scope>NUCLEOTIDE SEQUENCE</scope>
    <source>
        <strain evidence="2">DP1</strain>
    </source>
</reference>
<proteinExistence type="predicted"/>
<comment type="caution">
    <text evidence="2">The sequence shown here is derived from an EMBL/GenBank/DDBJ whole genome shotgun (WGS) entry which is preliminary data.</text>
</comment>
<evidence type="ECO:0000313" key="2">
    <source>
        <dbReference type="EMBL" id="CAI2360480.1"/>
    </source>
</evidence>
<gene>
    <name evidence="2" type="ORF">ECRASSUSDP1_LOCUS1784</name>
</gene>
<sequence>MEGLLTKKLLLNENLCSSILPYYGKRLQCAELFGRLCQETKMFWEDNIFIFLFSILRDQRFESDLYLNDLFDESFYKFLKKNKYLMLYCRLHCKAQIADNYKWLLELISFAKEVEEDLNSKYKKSLKEESKETVGHRPFRANFAQIECFVTLKSAGTYYEFVQSYLANGYDFDLINTTLNIISMHQGNAKKELPEEISYLENIEHSRYKISLNEIKEFKQEAREVENSYKFKQLRVTIKDFNEEEEELIEILEYTRKMFDNAEEITWIIHHLYILESIRHFITDFESKTIHFKFQHEKVPVYRSEAFELEIEEKEQFAVKLYDPIYDRAYRIKTNKLSLKAHLPLIFSQDDHAVIPVSSDLSFTNPSIEEAKFMIDDMPALSLYKISSHFTDNVCIVVKAPQLLASQNYFTTNCQLLSWKISSLYCCGLDEIMGIKNDPKAILLFKPEHIAEKPRFNKLFLYRFGSEPEPKSEPISISATLDYCKENKIPISLRCLWTPPEDKLSVIRKAFECRITEFSYGLSFSDLQTSREPAPSAEYSGTSQHQEMLQSFIDVLCESLSKNNTLLRLEFATDFKIKTYKVTKMSQYEQIFNSLENNYTIREINLEGGIKTDHYIDQMALEFMKKRPGVDIMLYSDHPALSNQRKALLKNL</sequence>
<dbReference type="EMBL" id="CAMPGE010001677">
    <property type="protein sequence ID" value="CAI2360480.1"/>
    <property type="molecule type" value="Genomic_DNA"/>
</dbReference>
<keyword evidence="3" id="KW-1185">Reference proteome</keyword>
<dbReference type="AlphaFoldDB" id="A0AAD1X7M9"/>
<evidence type="ECO:0000256" key="1">
    <source>
        <dbReference type="SAM" id="Coils"/>
    </source>
</evidence>
<name>A0AAD1X7M9_EUPCR</name>
<organism evidence="2 3">
    <name type="scientific">Euplotes crassus</name>
    <dbReference type="NCBI Taxonomy" id="5936"/>
    <lineage>
        <taxon>Eukaryota</taxon>
        <taxon>Sar</taxon>
        <taxon>Alveolata</taxon>
        <taxon>Ciliophora</taxon>
        <taxon>Intramacronucleata</taxon>
        <taxon>Spirotrichea</taxon>
        <taxon>Hypotrichia</taxon>
        <taxon>Euplotida</taxon>
        <taxon>Euplotidae</taxon>
        <taxon>Moneuplotes</taxon>
    </lineage>
</organism>
<protein>
    <submittedName>
        <fullName evidence="2">Uncharacterized protein</fullName>
    </submittedName>
</protein>
<feature type="coiled-coil region" evidence="1">
    <location>
        <begin position="208"/>
        <end position="235"/>
    </location>
</feature>
<accession>A0AAD1X7M9</accession>
<dbReference type="Proteomes" id="UP001295684">
    <property type="component" value="Unassembled WGS sequence"/>
</dbReference>
<keyword evidence="1" id="KW-0175">Coiled coil</keyword>